<protein>
    <submittedName>
        <fullName evidence="5">Family 1 glycosylhydrolase</fullName>
    </submittedName>
</protein>
<evidence type="ECO:0000313" key="5">
    <source>
        <dbReference type="EMBL" id="MCV9886610.1"/>
    </source>
</evidence>
<accession>A0ABT3DHT8</accession>
<reference evidence="5 6" key="1">
    <citation type="submission" date="2022-10" db="EMBL/GenBank/DDBJ databases">
        <title>Draft genome assembly of moderately radiation resistant bacterium Metabacillus halosaccharovorans.</title>
        <authorList>
            <person name="Pal S."/>
            <person name="Gopinathan A."/>
        </authorList>
    </citation>
    <scope>NUCLEOTIDE SEQUENCE [LARGE SCALE GENOMIC DNA]</scope>
    <source>
        <strain evidence="5 6">VITHBRA001</strain>
    </source>
</reference>
<sequence>MNRSFPQQFIWGSATAAYQVEGNNVNSDFWAEEHAEGSPYKDKSGDTIDHYSLYKKDIELMAKLGFKAYRFSIEWARIEPAKGHFSVSAILHYKDVLETCHAYGLTPVVALHHFSSPQWLMRVGGWSSPNIPELFAHYCEVVMKELGHLIPYVLTMNEVNLPVMLKEIFSKIGFVPPVGIDRESWVAPKWRQSAATLCGADPSQYFTFHMISDEKSIKLMKEAHKQSRAVIKKIHPETKVGFSMALPQIDSIPGGELLAKEKWNSYFLQFLDMMEEDDFFGLQNYTREIYGPNGQIQPDQHTEVTQMGYEYHPEALGKVVEEVAKYVTIPIMVTENGLATAHDKKREEFIQRALTSLHDCIEKGIEVIGYLHWSTFDNFEWQSGYGMHFGLIEVDRTTQERIPKNSAYLLGKVAKENKLEVNLEVR</sequence>
<dbReference type="SUPFAM" id="SSF51445">
    <property type="entry name" value="(Trans)glycosidases"/>
    <property type="match status" value="1"/>
</dbReference>
<keyword evidence="2" id="KW-0378">Hydrolase</keyword>
<dbReference type="PANTHER" id="PTHR10353">
    <property type="entry name" value="GLYCOSYL HYDROLASE"/>
    <property type="match status" value="1"/>
</dbReference>
<organism evidence="5 6">
    <name type="scientific">Metabacillus halosaccharovorans</name>
    <dbReference type="NCBI Taxonomy" id="930124"/>
    <lineage>
        <taxon>Bacteria</taxon>
        <taxon>Bacillati</taxon>
        <taxon>Bacillota</taxon>
        <taxon>Bacilli</taxon>
        <taxon>Bacillales</taxon>
        <taxon>Bacillaceae</taxon>
        <taxon>Metabacillus</taxon>
    </lineage>
</organism>
<comment type="caution">
    <text evidence="5">The sequence shown here is derived from an EMBL/GenBank/DDBJ whole genome shotgun (WGS) entry which is preliminary data.</text>
</comment>
<evidence type="ECO:0000256" key="2">
    <source>
        <dbReference type="ARBA" id="ARBA00022801"/>
    </source>
</evidence>
<gene>
    <name evidence="5" type="ORF">OIH86_13295</name>
</gene>
<dbReference type="PRINTS" id="PR00131">
    <property type="entry name" value="GLHYDRLASE1"/>
</dbReference>
<dbReference type="RefSeq" id="WP_264143166.1">
    <property type="nucleotide sequence ID" value="NZ_JAOYEY010000041.1"/>
</dbReference>
<comment type="similarity">
    <text evidence="1 4">Belongs to the glycosyl hydrolase 1 family.</text>
</comment>
<dbReference type="Gene3D" id="3.20.20.80">
    <property type="entry name" value="Glycosidases"/>
    <property type="match status" value="1"/>
</dbReference>
<evidence type="ECO:0000256" key="3">
    <source>
        <dbReference type="ARBA" id="ARBA00023295"/>
    </source>
</evidence>
<keyword evidence="3" id="KW-0326">Glycosidase</keyword>
<keyword evidence="6" id="KW-1185">Reference proteome</keyword>
<evidence type="ECO:0000256" key="1">
    <source>
        <dbReference type="ARBA" id="ARBA00010838"/>
    </source>
</evidence>
<proteinExistence type="inferred from homology"/>
<evidence type="ECO:0000313" key="6">
    <source>
        <dbReference type="Proteomes" id="UP001526147"/>
    </source>
</evidence>
<dbReference type="EMBL" id="JAOYEY010000041">
    <property type="protein sequence ID" value="MCV9886610.1"/>
    <property type="molecule type" value="Genomic_DNA"/>
</dbReference>
<dbReference type="InterPro" id="IPR001360">
    <property type="entry name" value="Glyco_hydro_1"/>
</dbReference>
<name>A0ABT3DHT8_9BACI</name>
<dbReference type="PANTHER" id="PTHR10353:SF36">
    <property type="entry name" value="LP05116P"/>
    <property type="match status" value="1"/>
</dbReference>
<evidence type="ECO:0000256" key="4">
    <source>
        <dbReference type="RuleBase" id="RU003690"/>
    </source>
</evidence>
<dbReference type="Proteomes" id="UP001526147">
    <property type="component" value="Unassembled WGS sequence"/>
</dbReference>
<dbReference type="Pfam" id="PF00232">
    <property type="entry name" value="Glyco_hydro_1"/>
    <property type="match status" value="2"/>
</dbReference>
<dbReference type="InterPro" id="IPR017853">
    <property type="entry name" value="GH"/>
</dbReference>